<dbReference type="Gene3D" id="3.20.20.70">
    <property type="entry name" value="Aldolase class I"/>
    <property type="match status" value="1"/>
</dbReference>
<evidence type="ECO:0000256" key="4">
    <source>
        <dbReference type="ARBA" id="ARBA00022679"/>
    </source>
</evidence>
<name>A0A439D1Y2_9PEZI</name>
<proteinExistence type="inferred from homology"/>
<dbReference type="NCBIfam" id="NF002991">
    <property type="entry name" value="PRK03739.1"/>
    <property type="match status" value="1"/>
</dbReference>
<keyword evidence="4 5" id="KW-0808">Transferase</keyword>
<evidence type="ECO:0000313" key="8">
    <source>
        <dbReference type="Proteomes" id="UP000286045"/>
    </source>
</evidence>
<dbReference type="STRING" id="363999.A0A439D1Y2"/>
<sequence>MPMLKRPWEKYAPFIGPDLPDRQWPSRRIEKAPRWLTTDLRDGNQSLARPMTIEQKMAYFEMLVNLGYKEIEISIPTASSTEYGFTRKLIETPSAVPDDSLRGANKAIISLYFASSPVWLATVFKMTEQQVRNKVTEAVSYVKSITKDDPETRGTTWNLMFSPEAFSASDLDYCLQLCEAVKAIWEPSIEVPMILNLPATVESSTPNIYADQVEIFSRSISDREKVCVSLHVHNDRGCAVAAAELGLLAGAERVEGCLFGNGERSGNVDLVTLALNLYTQGVDPGVDFSDISSLRAVVEELTQIQVHPRAPYVGELIFAAYSGAHQDAIRKGLLQYELDPGKYQNLWKVPYLPLDPEDLGSSRSDIIRLNSQSGKGGVSWTLAHELHVKLPEMLEYQFSKVVKATSEAAGGTLSSTNVAELFLKHYRISQQDPRIVMAELKRTGHPVCHDQVLIEGTNDPSKLTEAMIRIKIHALLYIGGKQQRLHGEGRNASSALIGALKGASLGKFTFHISRCALDPPQRDLTTFIVVECQSADHSRSGWGDLCEPEQDVF</sequence>
<dbReference type="Pfam" id="PF00682">
    <property type="entry name" value="HMGL-like"/>
    <property type="match status" value="1"/>
</dbReference>
<dbReference type="GO" id="GO:0003852">
    <property type="term" value="F:2-isopropylmalate synthase activity"/>
    <property type="evidence" value="ECO:0007669"/>
    <property type="project" value="UniProtKB-EC"/>
</dbReference>
<dbReference type="InterPro" id="IPR036230">
    <property type="entry name" value="LeuA_allosteric_dom_sf"/>
</dbReference>
<evidence type="ECO:0000256" key="5">
    <source>
        <dbReference type="RuleBase" id="RU003523"/>
    </source>
</evidence>
<dbReference type="GO" id="GO:0009098">
    <property type="term" value="P:L-leucine biosynthetic process"/>
    <property type="evidence" value="ECO:0007669"/>
    <property type="project" value="TreeGrafter"/>
</dbReference>
<organism evidence="7 8">
    <name type="scientific">Xylaria grammica</name>
    <dbReference type="NCBI Taxonomy" id="363999"/>
    <lineage>
        <taxon>Eukaryota</taxon>
        <taxon>Fungi</taxon>
        <taxon>Dikarya</taxon>
        <taxon>Ascomycota</taxon>
        <taxon>Pezizomycotina</taxon>
        <taxon>Sordariomycetes</taxon>
        <taxon>Xylariomycetidae</taxon>
        <taxon>Xylariales</taxon>
        <taxon>Xylariaceae</taxon>
        <taxon>Xylaria</taxon>
    </lineage>
</organism>
<dbReference type="PROSITE" id="PS00815">
    <property type="entry name" value="AIPM_HOMOCIT_SYNTH_1"/>
    <property type="match status" value="1"/>
</dbReference>
<dbReference type="PROSITE" id="PS50991">
    <property type="entry name" value="PYR_CT"/>
    <property type="match status" value="1"/>
</dbReference>
<evidence type="ECO:0000313" key="7">
    <source>
        <dbReference type="EMBL" id="RWA08418.1"/>
    </source>
</evidence>
<comment type="caution">
    <text evidence="7">The sequence shown here is derived from an EMBL/GenBank/DDBJ whole genome shotgun (WGS) entry which is preliminary data.</text>
</comment>
<dbReference type="SUPFAM" id="SSF89000">
    <property type="entry name" value="post-HMGL domain-like"/>
    <property type="match status" value="1"/>
</dbReference>
<comment type="similarity">
    <text evidence="2">Belongs to the alpha-IPM synthase/homocitrate synthase family. LeuA type 2 subfamily.</text>
</comment>
<evidence type="ECO:0000256" key="3">
    <source>
        <dbReference type="ARBA" id="ARBA00012973"/>
    </source>
</evidence>
<dbReference type="InterPro" id="IPR054692">
    <property type="entry name" value="LeuA-like_post-cat"/>
</dbReference>
<dbReference type="PROSITE" id="PS00816">
    <property type="entry name" value="AIPM_HOMOCIT_SYNTH_2"/>
    <property type="match status" value="1"/>
</dbReference>
<dbReference type="InterPro" id="IPR000891">
    <property type="entry name" value="PYR_CT"/>
</dbReference>
<dbReference type="InterPro" id="IPR013785">
    <property type="entry name" value="Aldolase_TIM"/>
</dbReference>
<accession>A0A439D1Y2</accession>
<dbReference type="Pfam" id="PF22615">
    <property type="entry name" value="IPMS_D2"/>
    <property type="match status" value="1"/>
</dbReference>
<feature type="domain" description="Pyruvate carboxyltransferase" evidence="6">
    <location>
        <begin position="33"/>
        <end position="292"/>
    </location>
</feature>
<evidence type="ECO:0000259" key="6">
    <source>
        <dbReference type="PROSITE" id="PS50991"/>
    </source>
</evidence>
<reference evidence="7 8" key="1">
    <citation type="submission" date="2018-12" db="EMBL/GenBank/DDBJ databases">
        <title>Draft genome sequence of Xylaria grammica IHI A82.</title>
        <authorList>
            <person name="Buettner E."/>
            <person name="Kellner H."/>
        </authorList>
    </citation>
    <scope>NUCLEOTIDE SEQUENCE [LARGE SCALE GENOMIC DNA]</scope>
    <source>
        <strain evidence="7 8">IHI A82</strain>
    </source>
</reference>
<dbReference type="InterPro" id="IPR002034">
    <property type="entry name" value="AIPM/Hcit_synth_CS"/>
</dbReference>
<dbReference type="EMBL" id="RYZI01000201">
    <property type="protein sequence ID" value="RWA08418.1"/>
    <property type="molecule type" value="Genomic_DNA"/>
</dbReference>
<gene>
    <name evidence="7" type="ORF">EKO27_g6690</name>
</gene>
<dbReference type="AlphaFoldDB" id="A0A439D1Y2"/>
<keyword evidence="8" id="KW-1185">Reference proteome</keyword>
<protein>
    <recommendedName>
        <fullName evidence="3">2-isopropylmalate synthase</fullName>
        <ecNumber evidence="3">2.3.3.13</ecNumber>
    </recommendedName>
</protein>
<dbReference type="PANTHER" id="PTHR46911:SF1">
    <property type="entry name" value="2-ISOPROPYLMALATE SYNTHASE"/>
    <property type="match status" value="1"/>
</dbReference>
<dbReference type="GO" id="GO:0005739">
    <property type="term" value="C:mitochondrion"/>
    <property type="evidence" value="ECO:0007669"/>
    <property type="project" value="TreeGrafter"/>
</dbReference>
<dbReference type="PANTHER" id="PTHR46911">
    <property type="match status" value="1"/>
</dbReference>
<dbReference type="SUPFAM" id="SSF51569">
    <property type="entry name" value="Aldolase"/>
    <property type="match status" value="1"/>
</dbReference>
<dbReference type="EC" id="2.3.3.13" evidence="3"/>
<evidence type="ECO:0000256" key="1">
    <source>
        <dbReference type="ARBA" id="ARBA00000064"/>
    </source>
</evidence>
<dbReference type="Gene3D" id="3.30.160.270">
    <property type="match status" value="1"/>
</dbReference>
<comment type="catalytic activity">
    <reaction evidence="1">
        <text>3-methyl-2-oxobutanoate + acetyl-CoA + H2O = (2S)-2-isopropylmalate + CoA + H(+)</text>
        <dbReference type="Rhea" id="RHEA:21524"/>
        <dbReference type="ChEBI" id="CHEBI:1178"/>
        <dbReference type="ChEBI" id="CHEBI:11851"/>
        <dbReference type="ChEBI" id="CHEBI:15377"/>
        <dbReference type="ChEBI" id="CHEBI:15378"/>
        <dbReference type="ChEBI" id="CHEBI:57287"/>
        <dbReference type="ChEBI" id="CHEBI:57288"/>
        <dbReference type="EC" id="2.3.3.13"/>
    </reaction>
</comment>
<dbReference type="Proteomes" id="UP000286045">
    <property type="component" value="Unassembled WGS sequence"/>
</dbReference>
<evidence type="ECO:0000256" key="2">
    <source>
        <dbReference type="ARBA" id="ARBA00009767"/>
    </source>
</evidence>